<dbReference type="InterPro" id="IPR017896">
    <property type="entry name" value="4Fe4S_Fe-S-bd"/>
</dbReference>
<dbReference type="AlphaFoldDB" id="A0A6A1VDE7"/>
<dbReference type="SUPFAM" id="SSF46565">
    <property type="entry name" value="Chaperone J-domain"/>
    <property type="match status" value="1"/>
</dbReference>
<gene>
    <name evidence="3" type="ORF">CJ030_MR6G015566</name>
</gene>
<dbReference type="Proteomes" id="UP000516437">
    <property type="component" value="Chromosome 6"/>
</dbReference>
<dbReference type="PANTHER" id="PTHR45295">
    <property type="entry name" value="CHAPERONE PROTEIN DNAJ C76, CHLOROPLASTIC"/>
    <property type="match status" value="1"/>
</dbReference>
<dbReference type="EMBL" id="RXIC02000024">
    <property type="protein sequence ID" value="KAB1209140.1"/>
    <property type="molecule type" value="Genomic_DNA"/>
</dbReference>
<dbReference type="InterPro" id="IPR001623">
    <property type="entry name" value="DnaJ_domain"/>
</dbReference>
<dbReference type="PANTHER" id="PTHR45295:SF4">
    <property type="entry name" value="OS06G0474800 PROTEIN"/>
    <property type="match status" value="1"/>
</dbReference>
<feature type="domain" description="4Fe-4S ferredoxin-type" evidence="2">
    <location>
        <begin position="145"/>
        <end position="173"/>
    </location>
</feature>
<feature type="domain" description="J" evidence="1">
    <location>
        <begin position="56"/>
        <end position="119"/>
    </location>
</feature>
<dbReference type="PROSITE" id="PS50076">
    <property type="entry name" value="DNAJ_2"/>
    <property type="match status" value="1"/>
</dbReference>
<proteinExistence type="predicted"/>
<comment type="caution">
    <text evidence="3">The sequence shown here is derived from an EMBL/GenBank/DDBJ whole genome shotgun (WGS) entry which is preliminary data.</text>
</comment>
<keyword evidence="4" id="KW-1185">Reference proteome</keyword>
<dbReference type="Gene3D" id="1.10.287.110">
    <property type="entry name" value="DnaJ domain"/>
    <property type="match status" value="1"/>
</dbReference>
<evidence type="ECO:0000259" key="2">
    <source>
        <dbReference type="PROSITE" id="PS51379"/>
    </source>
</evidence>
<name>A0A6A1VDE7_9ROSI</name>
<dbReference type="Gene3D" id="3.30.70.20">
    <property type="match status" value="1"/>
</dbReference>
<dbReference type="Pfam" id="PF00226">
    <property type="entry name" value="DnaJ"/>
    <property type="match status" value="1"/>
</dbReference>
<reference evidence="3 4" key="1">
    <citation type="journal article" date="2019" name="Plant Biotechnol. J.">
        <title>The red bayberry genome and genetic basis of sex determination.</title>
        <authorList>
            <person name="Jia H.M."/>
            <person name="Jia H.J."/>
            <person name="Cai Q.L."/>
            <person name="Wang Y."/>
            <person name="Zhao H.B."/>
            <person name="Yang W.F."/>
            <person name="Wang G.Y."/>
            <person name="Li Y.H."/>
            <person name="Zhan D.L."/>
            <person name="Shen Y.T."/>
            <person name="Niu Q.F."/>
            <person name="Chang L."/>
            <person name="Qiu J."/>
            <person name="Zhao L."/>
            <person name="Xie H.B."/>
            <person name="Fu W.Y."/>
            <person name="Jin J."/>
            <person name="Li X.W."/>
            <person name="Jiao Y."/>
            <person name="Zhou C.C."/>
            <person name="Tu T."/>
            <person name="Chai C.Y."/>
            <person name="Gao J.L."/>
            <person name="Fan L.J."/>
            <person name="van de Weg E."/>
            <person name="Wang J.Y."/>
            <person name="Gao Z.S."/>
        </authorList>
    </citation>
    <scope>NUCLEOTIDE SEQUENCE [LARGE SCALE GENOMIC DNA]</scope>
    <source>
        <tissue evidence="3">Leaves</tissue>
    </source>
</reference>
<evidence type="ECO:0000259" key="1">
    <source>
        <dbReference type="PROSITE" id="PS50076"/>
    </source>
</evidence>
<evidence type="ECO:0000313" key="3">
    <source>
        <dbReference type="EMBL" id="KAB1209140.1"/>
    </source>
</evidence>
<accession>A0A6A1VDE7</accession>
<sequence length="305" mass="34924">MSVSVVSSYPISAPIGSQVHGLFDIKKSMSRWRQRCYVIRCSNNRRAGGRARAEKNYYELLGVSVDSDPKEIKDSYRKLQKKYHPDIAGEKGHEYTLMLNEAYRVLMKEDLRREYDSSIRQMRVRDGKTYTGLSYSSWKGPMRPQALFVDETACVGCRECVHQASNTFEMDEALGCARVKVQYGDDDQKIEVSVDSCPVNCIHWVEREELAVLEFLIQPQPKDGYGVFGGGWERPANVFMAAKSFTKQLKQQTGTQRKAWATTEEETPAQAKARAKASIKIEMEGYSRFWTWVEEIFGSNMSNRE</sequence>
<protein>
    <submittedName>
        <fullName evidence="3">Chaperone protein DnaJ</fullName>
    </submittedName>
</protein>
<organism evidence="3 4">
    <name type="scientific">Morella rubra</name>
    <name type="common">Chinese bayberry</name>
    <dbReference type="NCBI Taxonomy" id="262757"/>
    <lineage>
        <taxon>Eukaryota</taxon>
        <taxon>Viridiplantae</taxon>
        <taxon>Streptophyta</taxon>
        <taxon>Embryophyta</taxon>
        <taxon>Tracheophyta</taxon>
        <taxon>Spermatophyta</taxon>
        <taxon>Magnoliopsida</taxon>
        <taxon>eudicotyledons</taxon>
        <taxon>Gunneridae</taxon>
        <taxon>Pentapetalae</taxon>
        <taxon>rosids</taxon>
        <taxon>fabids</taxon>
        <taxon>Fagales</taxon>
        <taxon>Myricaceae</taxon>
        <taxon>Morella</taxon>
    </lineage>
</organism>
<dbReference type="OrthoDB" id="376357at2759"/>
<dbReference type="PRINTS" id="PR00625">
    <property type="entry name" value="JDOMAIN"/>
</dbReference>
<dbReference type="SUPFAM" id="SSF54862">
    <property type="entry name" value="4Fe-4S ferredoxins"/>
    <property type="match status" value="1"/>
</dbReference>
<dbReference type="InterPro" id="IPR036869">
    <property type="entry name" value="J_dom_sf"/>
</dbReference>
<evidence type="ECO:0000313" key="4">
    <source>
        <dbReference type="Proteomes" id="UP000516437"/>
    </source>
</evidence>
<dbReference type="PROSITE" id="PS51379">
    <property type="entry name" value="4FE4S_FER_2"/>
    <property type="match status" value="1"/>
</dbReference>
<dbReference type="CDD" id="cd06257">
    <property type="entry name" value="DnaJ"/>
    <property type="match status" value="1"/>
</dbReference>
<dbReference type="SMART" id="SM00271">
    <property type="entry name" value="DnaJ"/>
    <property type="match status" value="1"/>
</dbReference>
<dbReference type="Pfam" id="PF13370">
    <property type="entry name" value="Fer4_13"/>
    <property type="match status" value="1"/>
</dbReference>